<feature type="region of interest" description="Disordered" evidence="1">
    <location>
        <begin position="240"/>
        <end position="259"/>
    </location>
</feature>
<dbReference type="AlphaFoldDB" id="A0AAW1VW10"/>
<evidence type="ECO:0000313" key="3">
    <source>
        <dbReference type="Proteomes" id="UP001457282"/>
    </source>
</evidence>
<proteinExistence type="predicted"/>
<reference evidence="2 3" key="1">
    <citation type="journal article" date="2023" name="G3 (Bethesda)">
        <title>A chromosome-length genome assembly and annotation of blackberry (Rubus argutus, cv. 'Hillquist').</title>
        <authorList>
            <person name="Bruna T."/>
            <person name="Aryal R."/>
            <person name="Dudchenko O."/>
            <person name="Sargent D.J."/>
            <person name="Mead D."/>
            <person name="Buti M."/>
            <person name="Cavallini A."/>
            <person name="Hytonen T."/>
            <person name="Andres J."/>
            <person name="Pham M."/>
            <person name="Weisz D."/>
            <person name="Mascagni F."/>
            <person name="Usai G."/>
            <person name="Natali L."/>
            <person name="Bassil N."/>
            <person name="Fernandez G.E."/>
            <person name="Lomsadze A."/>
            <person name="Armour M."/>
            <person name="Olukolu B."/>
            <person name="Poorten T."/>
            <person name="Britton C."/>
            <person name="Davik J."/>
            <person name="Ashrafi H."/>
            <person name="Aiden E.L."/>
            <person name="Borodovsky M."/>
            <person name="Worthington M."/>
        </authorList>
    </citation>
    <scope>NUCLEOTIDE SEQUENCE [LARGE SCALE GENOMIC DNA]</scope>
    <source>
        <strain evidence="2">PI 553951</strain>
    </source>
</reference>
<evidence type="ECO:0000256" key="1">
    <source>
        <dbReference type="SAM" id="MobiDB-lite"/>
    </source>
</evidence>
<protein>
    <submittedName>
        <fullName evidence="2">Uncharacterized protein</fullName>
    </submittedName>
</protein>
<gene>
    <name evidence="2" type="ORF">M0R45_035138</name>
</gene>
<feature type="compositionally biased region" description="Pro residues" evidence="1">
    <location>
        <begin position="116"/>
        <end position="125"/>
    </location>
</feature>
<feature type="region of interest" description="Disordered" evidence="1">
    <location>
        <begin position="43"/>
        <end position="75"/>
    </location>
</feature>
<dbReference type="Proteomes" id="UP001457282">
    <property type="component" value="Unassembled WGS sequence"/>
</dbReference>
<organism evidence="2 3">
    <name type="scientific">Rubus argutus</name>
    <name type="common">Southern blackberry</name>
    <dbReference type="NCBI Taxonomy" id="59490"/>
    <lineage>
        <taxon>Eukaryota</taxon>
        <taxon>Viridiplantae</taxon>
        <taxon>Streptophyta</taxon>
        <taxon>Embryophyta</taxon>
        <taxon>Tracheophyta</taxon>
        <taxon>Spermatophyta</taxon>
        <taxon>Magnoliopsida</taxon>
        <taxon>eudicotyledons</taxon>
        <taxon>Gunneridae</taxon>
        <taxon>Pentapetalae</taxon>
        <taxon>rosids</taxon>
        <taxon>fabids</taxon>
        <taxon>Rosales</taxon>
        <taxon>Rosaceae</taxon>
        <taxon>Rosoideae</taxon>
        <taxon>Rosoideae incertae sedis</taxon>
        <taxon>Rubus</taxon>
    </lineage>
</organism>
<feature type="region of interest" description="Disordered" evidence="1">
    <location>
        <begin position="113"/>
        <end position="165"/>
    </location>
</feature>
<dbReference type="EMBL" id="JBEDUW010000007">
    <property type="protein sequence ID" value="KAK9911217.1"/>
    <property type="molecule type" value="Genomic_DNA"/>
</dbReference>
<comment type="caution">
    <text evidence="2">The sequence shown here is derived from an EMBL/GenBank/DDBJ whole genome shotgun (WGS) entry which is preliminary data.</text>
</comment>
<keyword evidence="3" id="KW-1185">Reference proteome</keyword>
<evidence type="ECO:0000313" key="2">
    <source>
        <dbReference type="EMBL" id="KAK9911217.1"/>
    </source>
</evidence>
<name>A0AAW1VW10_RUBAR</name>
<accession>A0AAW1VW10</accession>
<sequence length="259" mass="28392">MHDCPRAIDCSYCRPRLNMRPGYWYSNIACNCHLRSGNNTFIPLNPPKRPAPSQNAKKANPPKPPAPSPNANKANPPKAIDCSYCRPRLNMRPGYWYSNIACNCHSRSGNNTFIPLNPPKRPSPSPNAKKANPPKPPSPSPNAKKANPPKPPSPSPNDQKADSSNSTYVLCSKKEDGNPGIQFVVSGNQVSGNKGDQNGKFLVGYNKEIFYSPILNFIVQNGNHGWDNGETKTDGEIETYWDDEEETDGEEPTGGGEET</sequence>